<protein>
    <submittedName>
        <fullName evidence="2">Uncharacterized protein</fullName>
    </submittedName>
</protein>
<sequence length="149" mass="16092">MEKRGSRRDRNEVLFNLVLLNVCSTENLCAGKNVDLGVPFHFCKLLSSSLHNLDVPMLELAETDEDCDNERIDNAFRELSSLFPAAVPPEVSADDFVEVECSVQAVASLADEDIVAAIAGTQDAQANSSSGDEDRPDKAAATRVSPPLK</sequence>
<comment type="caution">
    <text evidence="2">The sequence shown here is derived from an EMBL/GenBank/DDBJ whole genome shotgun (WGS) entry which is preliminary data.</text>
</comment>
<gene>
    <name evidence="2" type="ORF">HPB52_004281</name>
</gene>
<keyword evidence="3" id="KW-1185">Reference proteome</keyword>
<reference evidence="2" key="2">
    <citation type="submission" date="2021-09" db="EMBL/GenBank/DDBJ databases">
        <authorList>
            <person name="Jia N."/>
            <person name="Wang J."/>
            <person name="Shi W."/>
            <person name="Du L."/>
            <person name="Sun Y."/>
            <person name="Zhan W."/>
            <person name="Jiang J."/>
            <person name="Wang Q."/>
            <person name="Zhang B."/>
            <person name="Ji P."/>
            <person name="Sakyi L.B."/>
            <person name="Cui X."/>
            <person name="Yuan T."/>
            <person name="Jiang B."/>
            <person name="Yang W."/>
            <person name="Lam T.T.-Y."/>
            <person name="Chang Q."/>
            <person name="Ding S."/>
            <person name="Wang X."/>
            <person name="Zhu J."/>
            <person name="Ruan X."/>
            <person name="Zhao L."/>
            <person name="Wei J."/>
            <person name="Que T."/>
            <person name="Du C."/>
            <person name="Cheng J."/>
            <person name="Dai P."/>
            <person name="Han X."/>
            <person name="Huang E."/>
            <person name="Gao Y."/>
            <person name="Liu J."/>
            <person name="Shao H."/>
            <person name="Ye R."/>
            <person name="Li L."/>
            <person name="Wei W."/>
            <person name="Wang X."/>
            <person name="Wang C."/>
            <person name="Huo Q."/>
            <person name="Li W."/>
            <person name="Guo W."/>
            <person name="Chen H."/>
            <person name="Chen S."/>
            <person name="Zhou L."/>
            <person name="Zhou L."/>
            <person name="Ni X."/>
            <person name="Tian J."/>
            <person name="Zhou Y."/>
            <person name="Sheng Y."/>
            <person name="Liu T."/>
            <person name="Pan Y."/>
            <person name="Xia L."/>
            <person name="Li J."/>
            <person name="Zhao F."/>
            <person name="Cao W."/>
        </authorList>
    </citation>
    <scope>NUCLEOTIDE SEQUENCE</scope>
    <source>
        <strain evidence="2">Rsan-2018</strain>
        <tissue evidence="2">Larvae</tissue>
    </source>
</reference>
<dbReference type="AlphaFoldDB" id="A0A9D4T8P8"/>
<evidence type="ECO:0000313" key="2">
    <source>
        <dbReference type="EMBL" id="KAH7982367.1"/>
    </source>
</evidence>
<dbReference type="EMBL" id="JABSTV010001245">
    <property type="protein sequence ID" value="KAH7982367.1"/>
    <property type="molecule type" value="Genomic_DNA"/>
</dbReference>
<organism evidence="2 3">
    <name type="scientific">Rhipicephalus sanguineus</name>
    <name type="common">Brown dog tick</name>
    <name type="synonym">Ixodes sanguineus</name>
    <dbReference type="NCBI Taxonomy" id="34632"/>
    <lineage>
        <taxon>Eukaryota</taxon>
        <taxon>Metazoa</taxon>
        <taxon>Ecdysozoa</taxon>
        <taxon>Arthropoda</taxon>
        <taxon>Chelicerata</taxon>
        <taxon>Arachnida</taxon>
        <taxon>Acari</taxon>
        <taxon>Parasitiformes</taxon>
        <taxon>Ixodida</taxon>
        <taxon>Ixodoidea</taxon>
        <taxon>Ixodidae</taxon>
        <taxon>Rhipicephalinae</taxon>
        <taxon>Rhipicephalus</taxon>
        <taxon>Rhipicephalus</taxon>
    </lineage>
</organism>
<accession>A0A9D4T8P8</accession>
<dbReference type="Proteomes" id="UP000821837">
    <property type="component" value="Chromosome 1"/>
</dbReference>
<reference evidence="2" key="1">
    <citation type="journal article" date="2020" name="Cell">
        <title>Large-Scale Comparative Analyses of Tick Genomes Elucidate Their Genetic Diversity and Vector Capacities.</title>
        <authorList>
            <consortium name="Tick Genome and Microbiome Consortium (TIGMIC)"/>
            <person name="Jia N."/>
            <person name="Wang J."/>
            <person name="Shi W."/>
            <person name="Du L."/>
            <person name="Sun Y."/>
            <person name="Zhan W."/>
            <person name="Jiang J.F."/>
            <person name="Wang Q."/>
            <person name="Zhang B."/>
            <person name="Ji P."/>
            <person name="Bell-Sakyi L."/>
            <person name="Cui X.M."/>
            <person name="Yuan T.T."/>
            <person name="Jiang B.G."/>
            <person name="Yang W.F."/>
            <person name="Lam T.T."/>
            <person name="Chang Q.C."/>
            <person name="Ding S.J."/>
            <person name="Wang X.J."/>
            <person name="Zhu J.G."/>
            <person name="Ruan X.D."/>
            <person name="Zhao L."/>
            <person name="Wei J.T."/>
            <person name="Ye R.Z."/>
            <person name="Que T.C."/>
            <person name="Du C.H."/>
            <person name="Zhou Y.H."/>
            <person name="Cheng J.X."/>
            <person name="Dai P.F."/>
            <person name="Guo W.B."/>
            <person name="Han X.H."/>
            <person name="Huang E.J."/>
            <person name="Li L.F."/>
            <person name="Wei W."/>
            <person name="Gao Y.C."/>
            <person name="Liu J.Z."/>
            <person name="Shao H.Z."/>
            <person name="Wang X."/>
            <person name="Wang C.C."/>
            <person name="Yang T.C."/>
            <person name="Huo Q.B."/>
            <person name="Li W."/>
            <person name="Chen H.Y."/>
            <person name="Chen S.E."/>
            <person name="Zhou L.G."/>
            <person name="Ni X.B."/>
            <person name="Tian J.H."/>
            <person name="Sheng Y."/>
            <person name="Liu T."/>
            <person name="Pan Y.S."/>
            <person name="Xia L.Y."/>
            <person name="Li J."/>
            <person name="Zhao F."/>
            <person name="Cao W.C."/>
        </authorList>
    </citation>
    <scope>NUCLEOTIDE SEQUENCE</scope>
    <source>
        <strain evidence="2">Rsan-2018</strain>
    </source>
</reference>
<evidence type="ECO:0000313" key="3">
    <source>
        <dbReference type="Proteomes" id="UP000821837"/>
    </source>
</evidence>
<feature type="region of interest" description="Disordered" evidence="1">
    <location>
        <begin position="121"/>
        <end position="149"/>
    </location>
</feature>
<evidence type="ECO:0000256" key="1">
    <source>
        <dbReference type="SAM" id="MobiDB-lite"/>
    </source>
</evidence>
<name>A0A9D4T8P8_RHISA</name>
<proteinExistence type="predicted"/>